<evidence type="ECO:0000256" key="7">
    <source>
        <dbReference type="ARBA" id="ARBA00022833"/>
    </source>
</evidence>
<feature type="binding site" evidence="11">
    <location>
        <position position="96"/>
    </location>
    <ligand>
        <name>Zn(2+)</name>
        <dbReference type="ChEBI" id="CHEBI:29105"/>
    </ligand>
</feature>
<evidence type="ECO:0000256" key="9">
    <source>
        <dbReference type="ARBA" id="ARBA00023125"/>
    </source>
</evidence>
<keyword evidence="5" id="KW-0678">Repressor</keyword>
<dbReference type="SUPFAM" id="SSF46785">
    <property type="entry name" value="Winged helix' DNA-binding domain"/>
    <property type="match status" value="1"/>
</dbReference>
<comment type="caution">
    <text evidence="13">The sequence shown here is derived from an EMBL/GenBank/DDBJ whole genome shotgun (WGS) entry which is preliminary data.</text>
</comment>
<dbReference type="RefSeq" id="WP_077116643.1">
    <property type="nucleotide sequence ID" value="NZ_LOKT01000002.1"/>
</dbReference>
<keyword evidence="10" id="KW-0804">Transcription</keyword>
<name>A0A1W0B3C5_9NOCA</name>
<dbReference type="FunFam" id="1.10.10.10:FF:000459">
    <property type="entry name" value="Ferric uptake regulation protein"/>
    <property type="match status" value="1"/>
</dbReference>
<evidence type="ECO:0000256" key="4">
    <source>
        <dbReference type="ARBA" id="ARBA00022490"/>
    </source>
</evidence>
<evidence type="ECO:0000256" key="10">
    <source>
        <dbReference type="ARBA" id="ARBA00023163"/>
    </source>
</evidence>
<evidence type="ECO:0000313" key="14">
    <source>
        <dbReference type="Proteomes" id="UP000188836"/>
    </source>
</evidence>
<dbReference type="PANTHER" id="PTHR33202">
    <property type="entry name" value="ZINC UPTAKE REGULATION PROTEIN"/>
    <property type="match status" value="1"/>
</dbReference>
<dbReference type="Pfam" id="PF01475">
    <property type="entry name" value="FUR"/>
    <property type="match status" value="1"/>
</dbReference>
<dbReference type="InterPro" id="IPR002481">
    <property type="entry name" value="FUR"/>
</dbReference>
<feature type="binding site" evidence="12">
    <location>
        <position position="125"/>
    </location>
    <ligand>
        <name>Fe cation</name>
        <dbReference type="ChEBI" id="CHEBI:24875"/>
    </ligand>
</feature>
<keyword evidence="14" id="KW-1185">Reference proteome</keyword>
<dbReference type="CDD" id="cd07153">
    <property type="entry name" value="Fur_like"/>
    <property type="match status" value="1"/>
</dbReference>
<keyword evidence="6 11" id="KW-0479">Metal-binding</keyword>
<comment type="cofactor">
    <cofactor evidence="11">
        <name>Zn(2+)</name>
        <dbReference type="ChEBI" id="CHEBI:29105"/>
    </cofactor>
    <text evidence="11">Binds 1 zinc ion per subunit.</text>
</comment>
<evidence type="ECO:0000256" key="3">
    <source>
        <dbReference type="ARBA" id="ARBA00011738"/>
    </source>
</evidence>
<evidence type="ECO:0000256" key="5">
    <source>
        <dbReference type="ARBA" id="ARBA00022491"/>
    </source>
</evidence>
<feature type="binding site" evidence="12">
    <location>
        <position position="108"/>
    </location>
    <ligand>
        <name>Fe cation</name>
        <dbReference type="ChEBI" id="CHEBI:24875"/>
    </ligand>
</feature>
<evidence type="ECO:0000256" key="6">
    <source>
        <dbReference type="ARBA" id="ARBA00022723"/>
    </source>
</evidence>
<accession>A0A1W0B3C5</accession>
<keyword evidence="8" id="KW-0805">Transcription regulation</keyword>
<dbReference type="EMBL" id="MUMY01000008">
    <property type="protein sequence ID" value="ONM48731.1"/>
    <property type="molecule type" value="Genomic_DNA"/>
</dbReference>
<dbReference type="OrthoDB" id="8659436at2"/>
<dbReference type="GO" id="GO:1900376">
    <property type="term" value="P:regulation of secondary metabolite biosynthetic process"/>
    <property type="evidence" value="ECO:0007669"/>
    <property type="project" value="TreeGrafter"/>
</dbReference>
<organism evidence="13 14">
    <name type="scientific">Nocardia donostiensis</name>
    <dbReference type="NCBI Taxonomy" id="1538463"/>
    <lineage>
        <taxon>Bacteria</taxon>
        <taxon>Bacillati</taxon>
        <taxon>Actinomycetota</taxon>
        <taxon>Actinomycetes</taxon>
        <taxon>Mycobacteriales</taxon>
        <taxon>Nocardiaceae</taxon>
        <taxon>Nocardia</taxon>
    </lineage>
</organism>
<feature type="binding site" evidence="12">
    <location>
        <position position="87"/>
    </location>
    <ligand>
        <name>Fe cation</name>
        <dbReference type="ChEBI" id="CHEBI:24875"/>
    </ligand>
</feature>
<sequence>MTGKVATAQKPVGIRSTRQRSAIAALLEDIDKFRSAQELHDELRRRGEGIGLTTVYRTLQSLADAGMVDVLRTDTGESVYRQCSTGHHHHLVCRHCGRTVEVAGPTVEAWAENTAGAHGFTEVSHTLEIFGTCGPCADAGHGRR</sequence>
<dbReference type="Gene3D" id="1.10.10.10">
    <property type="entry name" value="Winged helix-like DNA-binding domain superfamily/Winged helix DNA-binding domain"/>
    <property type="match status" value="1"/>
</dbReference>
<keyword evidence="4" id="KW-0963">Cytoplasm</keyword>
<comment type="subunit">
    <text evidence="3">Homodimer.</text>
</comment>
<feature type="binding site" evidence="11">
    <location>
        <position position="136"/>
    </location>
    <ligand>
        <name>Zn(2+)</name>
        <dbReference type="ChEBI" id="CHEBI:29105"/>
    </ligand>
</feature>
<dbReference type="PANTHER" id="PTHR33202:SF2">
    <property type="entry name" value="FERRIC UPTAKE REGULATION PROTEIN"/>
    <property type="match status" value="1"/>
</dbReference>
<protein>
    <submittedName>
        <fullName evidence="13">Transcriptional repressor</fullName>
    </submittedName>
</protein>
<dbReference type="GO" id="GO:0000976">
    <property type="term" value="F:transcription cis-regulatory region binding"/>
    <property type="evidence" value="ECO:0007669"/>
    <property type="project" value="TreeGrafter"/>
</dbReference>
<evidence type="ECO:0000256" key="2">
    <source>
        <dbReference type="ARBA" id="ARBA00007957"/>
    </source>
</evidence>
<evidence type="ECO:0000256" key="12">
    <source>
        <dbReference type="PIRSR" id="PIRSR602481-2"/>
    </source>
</evidence>
<dbReference type="InterPro" id="IPR043135">
    <property type="entry name" value="Fur_C"/>
</dbReference>
<feature type="binding site" evidence="11">
    <location>
        <position position="133"/>
    </location>
    <ligand>
        <name>Zn(2+)</name>
        <dbReference type="ChEBI" id="CHEBI:29105"/>
    </ligand>
</feature>
<dbReference type="GO" id="GO:0005829">
    <property type="term" value="C:cytosol"/>
    <property type="evidence" value="ECO:0007669"/>
    <property type="project" value="TreeGrafter"/>
</dbReference>
<evidence type="ECO:0000313" key="13">
    <source>
        <dbReference type="EMBL" id="ONM48731.1"/>
    </source>
</evidence>
<keyword evidence="9" id="KW-0238">DNA-binding</keyword>
<evidence type="ECO:0000256" key="1">
    <source>
        <dbReference type="ARBA" id="ARBA00004496"/>
    </source>
</evidence>
<dbReference type="Proteomes" id="UP000188836">
    <property type="component" value="Unassembled WGS sequence"/>
</dbReference>
<evidence type="ECO:0000256" key="11">
    <source>
        <dbReference type="PIRSR" id="PIRSR602481-1"/>
    </source>
</evidence>
<dbReference type="GO" id="GO:0045892">
    <property type="term" value="P:negative regulation of DNA-templated transcription"/>
    <property type="evidence" value="ECO:0007669"/>
    <property type="project" value="TreeGrafter"/>
</dbReference>
<keyword evidence="12" id="KW-0408">Iron</keyword>
<gene>
    <name evidence="13" type="ORF">B0T46_11025</name>
</gene>
<dbReference type="InterPro" id="IPR036390">
    <property type="entry name" value="WH_DNA-bd_sf"/>
</dbReference>
<evidence type="ECO:0000256" key="8">
    <source>
        <dbReference type="ARBA" id="ARBA00023015"/>
    </source>
</evidence>
<reference evidence="13 14" key="1">
    <citation type="journal article" date="2016" name="Antonie Van Leeuwenhoek">
        <title>Nocardia donostiensis sp. nov., isolated from human respiratory specimens.</title>
        <authorList>
            <person name="Ercibengoa M."/>
            <person name="Bell M."/>
            <person name="Marimon J.M."/>
            <person name="Humrighouse B."/>
            <person name="Klenk H.P."/>
            <person name="Potter G."/>
            <person name="Perez-Trallero E."/>
        </authorList>
    </citation>
    <scope>NUCLEOTIDE SEQUENCE [LARGE SCALE GENOMIC DNA]</scope>
    <source>
        <strain evidence="13 14">X1655</strain>
    </source>
</reference>
<comment type="cofactor">
    <cofactor evidence="12">
        <name>Mn(2+)</name>
        <dbReference type="ChEBI" id="CHEBI:29035"/>
    </cofactor>
    <cofactor evidence="12">
        <name>Fe(2+)</name>
        <dbReference type="ChEBI" id="CHEBI:29033"/>
    </cofactor>
    <text evidence="12">Binds 1 Mn(2+) or Fe(2+) ion per subunit.</text>
</comment>
<dbReference type="InterPro" id="IPR036388">
    <property type="entry name" value="WH-like_DNA-bd_sf"/>
</dbReference>
<dbReference type="AlphaFoldDB" id="A0A1W0B3C5"/>
<proteinExistence type="inferred from homology"/>
<dbReference type="STRING" id="1538463.B0T36_03710"/>
<comment type="subcellular location">
    <subcellularLocation>
        <location evidence="1">Cytoplasm</location>
    </subcellularLocation>
</comment>
<dbReference type="GO" id="GO:0003700">
    <property type="term" value="F:DNA-binding transcription factor activity"/>
    <property type="evidence" value="ECO:0007669"/>
    <property type="project" value="InterPro"/>
</dbReference>
<comment type="similarity">
    <text evidence="2">Belongs to the Fur family.</text>
</comment>
<keyword evidence="7 11" id="KW-0862">Zinc</keyword>
<dbReference type="GO" id="GO:0008270">
    <property type="term" value="F:zinc ion binding"/>
    <property type="evidence" value="ECO:0007669"/>
    <property type="project" value="TreeGrafter"/>
</dbReference>
<feature type="binding site" evidence="11">
    <location>
        <position position="93"/>
    </location>
    <ligand>
        <name>Zn(2+)</name>
        <dbReference type="ChEBI" id="CHEBI:29105"/>
    </ligand>
</feature>
<dbReference type="Gene3D" id="3.30.1490.190">
    <property type="match status" value="1"/>
</dbReference>